<dbReference type="Proteomes" id="UP001178507">
    <property type="component" value="Unassembled WGS sequence"/>
</dbReference>
<organism evidence="1 2">
    <name type="scientific">Effrenium voratum</name>
    <dbReference type="NCBI Taxonomy" id="2562239"/>
    <lineage>
        <taxon>Eukaryota</taxon>
        <taxon>Sar</taxon>
        <taxon>Alveolata</taxon>
        <taxon>Dinophyceae</taxon>
        <taxon>Suessiales</taxon>
        <taxon>Symbiodiniaceae</taxon>
        <taxon>Effrenium</taxon>
    </lineage>
</organism>
<gene>
    <name evidence="1" type="ORF">EVOR1521_LOCUS21979</name>
</gene>
<name>A0AA36NDD5_9DINO</name>
<dbReference type="EMBL" id="CAUJNA010003291">
    <property type="protein sequence ID" value="CAJ1398108.1"/>
    <property type="molecule type" value="Genomic_DNA"/>
</dbReference>
<proteinExistence type="predicted"/>
<reference evidence="1" key="1">
    <citation type="submission" date="2023-08" db="EMBL/GenBank/DDBJ databases">
        <authorList>
            <person name="Chen Y."/>
            <person name="Shah S."/>
            <person name="Dougan E. K."/>
            <person name="Thang M."/>
            <person name="Chan C."/>
        </authorList>
    </citation>
    <scope>NUCLEOTIDE SEQUENCE</scope>
</reference>
<protein>
    <submittedName>
        <fullName evidence="1">Uncharacterized protein</fullName>
    </submittedName>
</protein>
<keyword evidence="2" id="KW-1185">Reference proteome</keyword>
<comment type="caution">
    <text evidence="1">The sequence shown here is derived from an EMBL/GenBank/DDBJ whole genome shotgun (WGS) entry which is preliminary data.</text>
</comment>
<sequence length="149" mass="16904">MWQMRDIPFQRFDQLYEGPEFADARFAELVPWGRDQTFTGLAHGTPSLGVLEHHEGFMQACAVWRDAWRISLKFQLDGVADGPGMWSSIVEGKEQCGYGAWVQAWADIELHAQLSSSHHLCNSLPSVQGKRHGYFALVKEGAPWLWRSS</sequence>
<dbReference type="AlphaFoldDB" id="A0AA36NDD5"/>
<evidence type="ECO:0000313" key="1">
    <source>
        <dbReference type="EMBL" id="CAJ1398108.1"/>
    </source>
</evidence>
<accession>A0AA36NDD5</accession>
<evidence type="ECO:0000313" key="2">
    <source>
        <dbReference type="Proteomes" id="UP001178507"/>
    </source>
</evidence>